<dbReference type="Proteomes" id="UP000245839">
    <property type="component" value="Unassembled WGS sequence"/>
</dbReference>
<accession>A0A2Y9AFC5</accession>
<dbReference type="Proteomes" id="UP000251571">
    <property type="component" value="Unassembled WGS sequence"/>
</dbReference>
<sequence length="175" mass="18604">MALPCELGFRGVDAEEQEAADIGGCPDRPSGADRSATGFHIVSWVSDCPRRRGVMSESTTTRGSIWRRTGSRWTGGRVGARWAAHANGGAYIWRRIVGMHARQSGGRPVQLPAAGRLCDRTGLAKPSSKSVRDAAELLSLSCGSPRGLELSSVVIDAHAPATVRFVPIGLERVNA</sequence>
<evidence type="ECO:0000313" key="4">
    <source>
        <dbReference type="Proteomes" id="UP000251571"/>
    </source>
</evidence>
<evidence type="ECO:0000313" key="3">
    <source>
        <dbReference type="Proteomes" id="UP000245839"/>
    </source>
</evidence>
<gene>
    <name evidence="1" type="ORF">BCF38_102624</name>
    <name evidence="2" type="ORF">SAMN05421539_102624</name>
</gene>
<dbReference type="EMBL" id="QGDJ01000002">
    <property type="protein sequence ID" value="PWJ21372.1"/>
    <property type="molecule type" value="Genomic_DNA"/>
</dbReference>
<dbReference type="EMBL" id="UETC01000002">
    <property type="protein sequence ID" value="SSA41978.1"/>
    <property type="molecule type" value="Genomic_DNA"/>
</dbReference>
<organism evidence="2 4">
    <name type="scientific">Jannaschia seohaensis</name>
    <dbReference type="NCBI Taxonomy" id="475081"/>
    <lineage>
        <taxon>Bacteria</taxon>
        <taxon>Pseudomonadati</taxon>
        <taxon>Pseudomonadota</taxon>
        <taxon>Alphaproteobacteria</taxon>
        <taxon>Rhodobacterales</taxon>
        <taxon>Roseobacteraceae</taxon>
        <taxon>Jannaschia</taxon>
    </lineage>
</organism>
<evidence type="ECO:0000313" key="1">
    <source>
        <dbReference type="EMBL" id="PWJ21372.1"/>
    </source>
</evidence>
<protein>
    <submittedName>
        <fullName evidence="2">Uncharacterized protein</fullName>
    </submittedName>
</protein>
<reference evidence="2 4" key="1">
    <citation type="submission" date="2016-10" db="EMBL/GenBank/DDBJ databases">
        <authorList>
            <person name="Cai Z."/>
        </authorList>
    </citation>
    <scope>NUCLEOTIDE SEQUENCE [LARGE SCALE GENOMIC DNA]</scope>
    <source>
        <strain evidence="2 4">DSM 25227</strain>
    </source>
</reference>
<dbReference type="AlphaFoldDB" id="A0A2Y9AFC5"/>
<reference evidence="1 3" key="2">
    <citation type="submission" date="2018-03" db="EMBL/GenBank/DDBJ databases">
        <title>Genomic Encyclopedia of Archaeal and Bacterial Type Strains, Phase II (KMG-II): from individual species to whole genera.</title>
        <authorList>
            <person name="Goeker M."/>
        </authorList>
    </citation>
    <scope>NUCLEOTIDE SEQUENCE [LARGE SCALE GENOMIC DNA]</scope>
    <source>
        <strain evidence="1 3">DSM 25227</strain>
    </source>
</reference>
<evidence type="ECO:0000313" key="2">
    <source>
        <dbReference type="EMBL" id="SSA41978.1"/>
    </source>
</evidence>
<keyword evidence="3" id="KW-1185">Reference proteome</keyword>
<proteinExistence type="predicted"/>
<name>A0A2Y9AFC5_9RHOB</name>